<keyword evidence="7" id="KW-1185">Reference proteome</keyword>
<dbReference type="GO" id="GO:0043226">
    <property type="term" value="C:organelle"/>
    <property type="evidence" value="ECO:0007669"/>
    <property type="project" value="UniProtKB-ARBA"/>
</dbReference>
<dbReference type="AlphaFoldDB" id="A0AAQ3KSK0"/>
<protein>
    <recommendedName>
        <fullName evidence="5">EF-hand domain-containing protein</fullName>
    </recommendedName>
</protein>
<feature type="domain" description="EF-hand" evidence="5">
    <location>
        <begin position="68"/>
        <end position="103"/>
    </location>
</feature>
<evidence type="ECO:0000256" key="4">
    <source>
        <dbReference type="SAM" id="MobiDB-lite"/>
    </source>
</evidence>
<feature type="domain" description="EF-hand" evidence="5">
    <location>
        <begin position="32"/>
        <end position="67"/>
    </location>
</feature>
<evidence type="ECO:0000313" key="6">
    <source>
        <dbReference type="EMBL" id="WOL13714.1"/>
    </source>
</evidence>
<dbReference type="EMBL" id="CP136896">
    <property type="protein sequence ID" value="WOL13714.1"/>
    <property type="molecule type" value="Genomic_DNA"/>
</dbReference>
<dbReference type="SMART" id="SM00054">
    <property type="entry name" value="EFh"/>
    <property type="match status" value="4"/>
</dbReference>
<evidence type="ECO:0000313" key="7">
    <source>
        <dbReference type="Proteomes" id="UP001327560"/>
    </source>
</evidence>
<keyword evidence="2" id="KW-0677">Repeat</keyword>
<feature type="domain" description="EF-hand" evidence="5">
    <location>
        <begin position="104"/>
        <end position="137"/>
    </location>
</feature>
<evidence type="ECO:0000256" key="1">
    <source>
        <dbReference type="ARBA" id="ARBA00022723"/>
    </source>
</evidence>
<proteinExistence type="predicted"/>
<feature type="region of interest" description="Disordered" evidence="4">
    <location>
        <begin position="1"/>
        <end position="29"/>
    </location>
</feature>
<evidence type="ECO:0000256" key="3">
    <source>
        <dbReference type="ARBA" id="ARBA00022837"/>
    </source>
</evidence>
<dbReference type="CDD" id="cd00051">
    <property type="entry name" value="EFh"/>
    <property type="match status" value="2"/>
</dbReference>
<evidence type="ECO:0000259" key="5">
    <source>
        <dbReference type="PROSITE" id="PS50222"/>
    </source>
</evidence>
<dbReference type="SUPFAM" id="SSF47473">
    <property type="entry name" value="EF-hand"/>
    <property type="match status" value="1"/>
</dbReference>
<dbReference type="InterPro" id="IPR018247">
    <property type="entry name" value="EF_Hand_1_Ca_BS"/>
</dbReference>
<dbReference type="InterPro" id="IPR002048">
    <property type="entry name" value="EF_hand_dom"/>
</dbReference>
<organism evidence="6 7">
    <name type="scientific">Canna indica</name>
    <name type="common">Indian-shot</name>
    <dbReference type="NCBI Taxonomy" id="4628"/>
    <lineage>
        <taxon>Eukaryota</taxon>
        <taxon>Viridiplantae</taxon>
        <taxon>Streptophyta</taxon>
        <taxon>Embryophyta</taxon>
        <taxon>Tracheophyta</taxon>
        <taxon>Spermatophyta</taxon>
        <taxon>Magnoliopsida</taxon>
        <taxon>Liliopsida</taxon>
        <taxon>Zingiberales</taxon>
        <taxon>Cannaceae</taxon>
        <taxon>Canna</taxon>
    </lineage>
</organism>
<gene>
    <name evidence="6" type="ORF">Cni_G22492</name>
</gene>
<dbReference type="PANTHER" id="PTHR10891">
    <property type="entry name" value="EF-HAND CALCIUM-BINDING DOMAIN CONTAINING PROTEIN"/>
    <property type="match status" value="1"/>
</dbReference>
<dbReference type="GO" id="GO:0005509">
    <property type="term" value="F:calcium ion binding"/>
    <property type="evidence" value="ECO:0007669"/>
    <property type="project" value="InterPro"/>
</dbReference>
<dbReference type="Gene3D" id="1.10.238.10">
    <property type="entry name" value="EF-hand"/>
    <property type="match status" value="2"/>
</dbReference>
<keyword evidence="1" id="KW-0479">Metal-binding</keyword>
<dbReference type="FunFam" id="1.10.238.10:FF:000178">
    <property type="entry name" value="Calmodulin-2 A"/>
    <property type="match status" value="1"/>
</dbReference>
<accession>A0AAQ3KSK0</accession>
<dbReference type="Pfam" id="PF13499">
    <property type="entry name" value="EF-hand_7"/>
    <property type="match status" value="2"/>
</dbReference>
<evidence type="ECO:0000256" key="2">
    <source>
        <dbReference type="ARBA" id="ARBA00022737"/>
    </source>
</evidence>
<dbReference type="PROSITE" id="PS00018">
    <property type="entry name" value="EF_HAND_1"/>
    <property type="match status" value="4"/>
</dbReference>
<name>A0AAQ3KSK0_9LILI</name>
<keyword evidence="3" id="KW-0106">Calcium</keyword>
<dbReference type="Proteomes" id="UP001327560">
    <property type="component" value="Chromosome 7"/>
</dbReference>
<sequence>MGMIRSLFSRHRSKPPHPAGTASPPSLAAAASSLGDLQRVFNKFDSNGDGKISAEELADVLESLGQRPSDEELLRMMSEVDTDGDGFISFDEFVELNTTQAEPEEDLRLAFAVFDLDRSGSISADEIARVLRGIGEGASIAKCRRMIEGVDRDGDGLVSFEEFKAMMTAGGGNAFAALAKVAAD</sequence>
<dbReference type="InterPro" id="IPR039647">
    <property type="entry name" value="EF_hand_pair_protein_CML-like"/>
</dbReference>
<reference evidence="6 7" key="1">
    <citation type="submission" date="2023-10" db="EMBL/GenBank/DDBJ databases">
        <title>Chromosome-scale genome assembly provides insights into flower coloration mechanisms of Canna indica.</title>
        <authorList>
            <person name="Li C."/>
        </authorList>
    </citation>
    <scope>NUCLEOTIDE SEQUENCE [LARGE SCALE GENOMIC DNA]</scope>
    <source>
        <tissue evidence="6">Flower</tissue>
    </source>
</reference>
<feature type="domain" description="EF-hand" evidence="5">
    <location>
        <begin position="138"/>
        <end position="173"/>
    </location>
</feature>
<dbReference type="PROSITE" id="PS50222">
    <property type="entry name" value="EF_HAND_2"/>
    <property type="match status" value="4"/>
</dbReference>
<dbReference type="InterPro" id="IPR011992">
    <property type="entry name" value="EF-hand-dom_pair"/>
</dbReference>